<keyword evidence="3" id="KW-1185">Reference proteome</keyword>
<reference evidence="2" key="1">
    <citation type="submission" date="2022-03" db="EMBL/GenBank/DDBJ databases">
        <authorList>
            <person name="Tunstrom K."/>
        </authorList>
    </citation>
    <scope>NUCLEOTIDE SEQUENCE</scope>
</reference>
<feature type="chain" id="PRO_5043796107" evidence="1">
    <location>
        <begin position="27"/>
        <end position="252"/>
    </location>
</feature>
<evidence type="ECO:0000256" key="1">
    <source>
        <dbReference type="SAM" id="SignalP"/>
    </source>
</evidence>
<dbReference type="EMBL" id="CAKOGL010000010">
    <property type="protein sequence ID" value="CAH2090760.1"/>
    <property type="molecule type" value="Genomic_DNA"/>
</dbReference>
<evidence type="ECO:0000313" key="3">
    <source>
        <dbReference type="Proteomes" id="UP001153954"/>
    </source>
</evidence>
<keyword evidence="1" id="KW-0732">Signal</keyword>
<name>A0AAU9TUE5_EUPED</name>
<organism evidence="2 3">
    <name type="scientific">Euphydryas editha</name>
    <name type="common">Edith's checkerspot</name>
    <dbReference type="NCBI Taxonomy" id="104508"/>
    <lineage>
        <taxon>Eukaryota</taxon>
        <taxon>Metazoa</taxon>
        <taxon>Ecdysozoa</taxon>
        <taxon>Arthropoda</taxon>
        <taxon>Hexapoda</taxon>
        <taxon>Insecta</taxon>
        <taxon>Pterygota</taxon>
        <taxon>Neoptera</taxon>
        <taxon>Endopterygota</taxon>
        <taxon>Lepidoptera</taxon>
        <taxon>Glossata</taxon>
        <taxon>Ditrysia</taxon>
        <taxon>Papilionoidea</taxon>
        <taxon>Nymphalidae</taxon>
        <taxon>Nymphalinae</taxon>
        <taxon>Euphydryas</taxon>
    </lineage>
</organism>
<evidence type="ECO:0000313" key="2">
    <source>
        <dbReference type="EMBL" id="CAH2090760.1"/>
    </source>
</evidence>
<dbReference type="Proteomes" id="UP001153954">
    <property type="component" value="Unassembled WGS sequence"/>
</dbReference>
<gene>
    <name evidence="2" type="ORF">EEDITHA_LOCUS6686</name>
</gene>
<feature type="signal peptide" evidence="1">
    <location>
        <begin position="1"/>
        <end position="26"/>
    </location>
</feature>
<accession>A0AAU9TUE5</accession>
<proteinExistence type="predicted"/>
<protein>
    <submittedName>
        <fullName evidence="2">Uncharacterized protein</fullName>
    </submittedName>
</protein>
<sequence length="252" mass="30263">MMALYQGNMNVEILHALFILIIIVHADFNPYRKDSLHEISNYTFKDYIEKFKPSRIWREIEENNKRNGVNKTLKDEFDKIFSRIDESEELLNLKVKNGDPKILLRRDGRRWKPPGDVVKNRFDPFSLRHRFFELMKQAIYQARNKMVIMQDMREKYNKVSVYKMGFLISKTDTACKTFAKFAYKAFRACSIARQDSYAHYYLIDILEANERLLDLWFDVDLLIDLINVNHENCLRMMNQVLTNRKHAWKFVD</sequence>
<comment type="caution">
    <text evidence="2">The sequence shown here is derived from an EMBL/GenBank/DDBJ whole genome shotgun (WGS) entry which is preliminary data.</text>
</comment>
<dbReference type="AlphaFoldDB" id="A0AAU9TUE5"/>